<comment type="caution">
    <text evidence="1">The sequence shown here is derived from an EMBL/GenBank/DDBJ whole genome shotgun (WGS) entry which is preliminary data.</text>
</comment>
<evidence type="ECO:0008006" key="3">
    <source>
        <dbReference type="Google" id="ProtNLM"/>
    </source>
</evidence>
<dbReference type="Proteomes" id="UP000178176">
    <property type="component" value="Unassembled WGS sequence"/>
</dbReference>
<proteinExistence type="predicted"/>
<evidence type="ECO:0000313" key="2">
    <source>
        <dbReference type="Proteomes" id="UP000178176"/>
    </source>
</evidence>
<evidence type="ECO:0000313" key="1">
    <source>
        <dbReference type="EMBL" id="OGC93075.1"/>
    </source>
</evidence>
<gene>
    <name evidence="1" type="ORF">A2876_00815</name>
</gene>
<dbReference type="AlphaFoldDB" id="A0A1F4YGF5"/>
<dbReference type="EMBL" id="MEXH01000002">
    <property type="protein sequence ID" value="OGC93075.1"/>
    <property type="molecule type" value="Genomic_DNA"/>
</dbReference>
<protein>
    <recommendedName>
        <fullName evidence="3">ASCH domain-containing protein</fullName>
    </recommendedName>
</protein>
<accession>A0A1F4YGF5</accession>
<organism evidence="1 2">
    <name type="scientific">Candidatus Amesbacteria bacterium RIFCSPHIGHO2_01_FULL_48_32b</name>
    <dbReference type="NCBI Taxonomy" id="1797253"/>
    <lineage>
        <taxon>Bacteria</taxon>
        <taxon>Candidatus Amesiibacteriota</taxon>
    </lineage>
</organism>
<reference evidence="1 2" key="1">
    <citation type="journal article" date="2016" name="Nat. Commun.">
        <title>Thousands of microbial genomes shed light on interconnected biogeochemical processes in an aquifer system.</title>
        <authorList>
            <person name="Anantharaman K."/>
            <person name="Brown C.T."/>
            <person name="Hug L.A."/>
            <person name="Sharon I."/>
            <person name="Castelle C.J."/>
            <person name="Probst A.J."/>
            <person name="Thomas B.C."/>
            <person name="Singh A."/>
            <person name="Wilkins M.J."/>
            <person name="Karaoz U."/>
            <person name="Brodie E.L."/>
            <person name="Williams K.H."/>
            <person name="Hubbard S.S."/>
            <person name="Banfield J.F."/>
        </authorList>
    </citation>
    <scope>NUCLEOTIDE SEQUENCE [LARGE SCALE GENOMIC DNA]</scope>
</reference>
<sequence>MDHIAVVNPKLNLIEKILNGQKKIESRWLKNKSAPWDKIKVGEKKYFKDAGKPITAMAEAEKVMETTDMKKAIGLFGSGEWAKGKNYCVLIWMKNPRRIAPFKINKSGFGSATAWLVVEDINKVKII</sequence>
<name>A0A1F4YGF5_9BACT</name>